<dbReference type="SFLD" id="SFLDG01151">
    <property type="entry name" value="Main.2:_Nu-like"/>
    <property type="match status" value="1"/>
</dbReference>
<dbReference type="Pfam" id="PF02798">
    <property type="entry name" value="GST_N"/>
    <property type="match status" value="1"/>
</dbReference>
<dbReference type="SFLD" id="SFLDG00358">
    <property type="entry name" value="Main_(cytGST)"/>
    <property type="match status" value="1"/>
</dbReference>
<dbReference type="CDD" id="cd03056">
    <property type="entry name" value="GST_N_4"/>
    <property type="match status" value="1"/>
</dbReference>
<accession>Q3K478</accession>
<dbReference type="GO" id="GO:0016740">
    <property type="term" value="F:transferase activity"/>
    <property type="evidence" value="ECO:0007669"/>
    <property type="project" value="UniProtKB-KW"/>
</dbReference>
<dbReference type="InterPro" id="IPR036249">
    <property type="entry name" value="Thioredoxin-like_sf"/>
</dbReference>
<evidence type="ECO:0000313" key="6">
    <source>
        <dbReference type="EMBL" id="ABA77426.1"/>
    </source>
</evidence>
<dbReference type="Proteomes" id="UP000002704">
    <property type="component" value="Chromosome"/>
</dbReference>
<reference evidence="6 7" key="1">
    <citation type="journal article" date="2009" name="Genome Biol.">
        <title>Genomic and genetic analyses of diversity and plant interactions of Pseudomonas fluorescens.</title>
        <authorList>
            <person name="Silby M.W."/>
            <person name="Cerdeno-Tarraga A.M."/>
            <person name="Vernikos G.S."/>
            <person name="Giddens S.R."/>
            <person name="Jackson R.W."/>
            <person name="Preston G.M."/>
            <person name="Zhang X.X."/>
            <person name="Moon C.D."/>
            <person name="Gehrig S.M."/>
            <person name="Godfrey S.A."/>
            <person name="Knight C.G."/>
            <person name="Malone J.G."/>
            <person name="Robinson Z."/>
            <person name="Spiers A.J."/>
            <person name="Harris S."/>
            <person name="Challis G.L."/>
            <person name="Yaxley A.M."/>
            <person name="Harris D."/>
            <person name="Seeger K."/>
            <person name="Murphy L."/>
            <person name="Rutter S."/>
            <person name="Squares R."/>
            <person name="Quail M.A."/>
            <person name="Saunders E."/>
            <person name="Mavromatis K."/>
            <person name="Brettin T.S."/>
            <person name="Bentley S.D."/>
            <person name="Hothersall J."/>
            <person name="Stephens E."/>
            <person name="Thomas C.M."/>
            <person name="Parkhill J."/>
            <person name="Levy S.B."/>
            <person name="Rainey P.B."/>
            <person name="Thomson N.R."/>
        </authorList>
    </citation>
    <scope>NUCLEOTIDE SEQUENCE [LARGE SCALE GENOMIC DNA]</scope>
    <source>
        <strain evidence="6 7">Pf0-1</strain>
    </source>
</reference>
<dbReference type="SFLD" id="SFLDS00019">
    <property type="entry name" value="Glutathione_Transferase_(cytos"/>
    <property type="match status" value="1"/>
</dbReference>
<feature type="domain" description="GST C-terminal" evidence="5">
    <location>
        <begin position="107"/>
        <end position="227"/>
    </location>
</feature>
<dbReference type="InterPro" id="IPR040079">
    <property type="entry name" value="Glutathione_S-Trfase"/>
</dbReference>
<dbReference type="Pfam" id="PF00043">
    <property type="entry name" value="GST_C"/>
    <property type="match status" value="1"/>
</dbReference>
<evidence type="ECO:0000256" key="2">
    <source>
        <dbReference type="ARBA" id="ARBA00022679"/>
    </source>
</evidence>
<evidence type="ECO:0000259" key="5">
    <source>
        <dbReference type="PROSITE" id="PS50405"/>
    </source>
</evidence>
<sequence length="227" mass="24516">MAPTAAVHPERRHHPAESTMQAIKLYNFPRSGHAHRVELMLSLLQLPTELIFVDLAKGEHKQPGYLAINSFGQVPAIDDNGVVLADSNAILVYLAQKYGNGRWLPSDPVGAAHVQRWLSAAAGPIAFGPAAARLITVFGAKFNAEEVITRAHNFLKVMDLELGKTPYLAGTEPTIADVSAYSYIAHAPEGNVSLDDYANVRAWLSRIEALPGFVGMPRTVAGLQTTV</sequence>
<dbReference type="SUPFAM" id="SSF52833">
    <property type="entry name" value="Thioredoxin-like"/>
    <property type="match status" value="1"/>
</dbReference>
<dbReference type="CDD" id="cd03206">
    <property type="entry name" value="GST_C_7"/>
    <property type="match status" value="1"/>
</dbReference>
<comment type="similarity">
    <text evidence="1 3">Belongs to the GST superfamily.</text>
</comment>
<dbReference type="PANTHER" id="PTHR44051:SF2">
    <property type="entry name" value="HYPOTHETICAL GLUTATHIONE S-TRANSFERASE LIKE PROTEIN"/>
    <property type="match status" value="1"/>
</dbReference>
<dbReference type="AlphaFoldDB" id="Q3K478"/>
<evidence type="ECO:0000256" key="1">
    <source>
        <dbReference type="ARBA" id="ARBA00007409"/>
    </source>
</evidence>
<dbReference type="HOGENOM" id="CLU_011226_6_0_6"/>
<dbReference type="PROSITE" id="PS50404">
    <property type="entry name" value="GST_NTER"/>
    <property type="match status" value="1"/>
</dbReference>
<dbReference type="PROSITE" id="PS50405">
    <property type="entry name" value="GST_CTER"/>
    <property type="match status" value="1"/>
</dbReference>
<name>Q3K478_PSEPF</name>
<dbReference type="FunFam" id="3.40.30.10:FF:000039">
    <property type="entry name" value="Glutathione S-transferase domain"/>
    <property type="match status" value="1"/>
</dbReference>
<dbReference type="InterPro" id="IPR010987">
    <property type="entry name" value="Glutathione-S-Trfase_C-like"/>
</dbReference>
<evidence type="ECO:0000256" key="3">
    <source>
        <dbReference type="RuleBase" id="RU003494"/>
    </source>
</evidence>
<proteinExistence type="inferred from homology"/>
<evidence type="ECO:0000313" key="7">
    <source>
        <dbReference type="Proteomes" id="UP000002704"/>
    </source>
</evidence>
<dbReference type="InterPro" id="IPR036282">
    <property type="entry name" value="Glutathione-S-Trfase_C_sf"/>
</dbReference>
<dbReference type="InterPro" id="IPR004046">
    <property type="entry name" value="GST_C"/>
</dbReference>
<dbReference type="KEGG" id="pfo:Pfl01_5690"/>
<keyword evidence="2 6" id="KW-0808">Transferase</keyword>
<organism evidence="6 7">
    <name type="scientific">Pseudomonas fluorescens (strain Pf0-1)</name>
    <dbReference type="NCBI Taxonomy" id="205922"/>
    <lineage>
        <taxon>Bacteria</taxon>
        <taxon>Pseudomonadati</taxon>
        <taxon>Pseudomonadota</taxon>
        <taxon>Gammaproteobacteria</taxon>
        <taxon>Pseudomonadales</taxon>
        <taxon>Pseudomonadaceae</taxon>
        <taxon>Pseudomonas</taxon>
    </lineage>
</organism>
<feature type="domain" description="GST N-terminal" evidence="4">
    <location>
        <begin position="21"/>
        <end position="102"/>
    </location>
</feature>
<dbReference type="Gene3D" id="3.40.30.10">
    <property type="entry name" value="Glutaredoxin"/>
    <property type="match status" value="1"/>
</dbReference>
<dbReference type="PANTHER" id="PTHR44051">
    <property type="entry name" value="GLUTATHIONE S-TRANSFERASE-RELATED"/>
    <property type="match status" value="1"/>
</dbReference>
<dbReference type="eggNOG" id="COG0625">
    <property type="taxonomic scope" value="Bacteria"/>
</dbReference>
<evidence type="ECO:0000259" key="4">
    <source>
        <dbReference type="PROSITE" id="PS50404"/>
    </source>
</evidence>
<dbReference type="Gene3D" id="1.20.1050.10">
    <property type="match status" value="1"/>
</dbReference>
<dbReference type="InterPro" id="IPR004045">
    <property type="entry name" value="Glutathione_S-Trfase_N"/>
</dbReference>
<gene>
    <name evidence="6" type="ordered locus">Pfl01_5690</name>
</gene>
<protein>
    <submittedName>
        <fullName evidence="6">Putative glutathione S-transferase protein</fullName>
    </submittedName>
</protein>
<dbReference type="EMBL" id="CP000094">
    <property type="protein sequence ID" value="ABA77426.1"/>
    <property type="molecule type" value="Genomic_DNA"/>
</dbReference>
<dbReference type="SUPFAM" id="SSF47616">
    <property type="entry name" value="GST C-terminal domain-like"/>
    <property type="match status" value="1"/>
</dbReference>